<name>A0A376JS09_ECOLX</name>
<dbReference type="Proteomes" id="UP000255201">
    <property type="component" value="Unassembled WGS sequence"/>
</dbReference>
<dbReference type="PROSITE" id="PS50886">
    <property type="entry name" value="TRBD"/>
    <property type="match status" value="1"/>
</dbReference>
<gene>
    <name evidence="5" type="primary">ygjH_1</name>
    <name evidence="5" type="ORF">NCTC10764_04106</name>
</gene>
<dbReference type="EMBL" id="UFZL01000002">
    <property type="protein sequence ID" value="STE73356.1"/>
    <property type="molecule type" value="Genomic_DNA"/>
</dbReference>
<dbReference type="GO" id="GO:0000049">
    <property type="term" value="F:tRNA binding"/>
    <property type="evidence" value="ECO:0007669"/>
    <property type="project" value="UniProtKB-UniRule"/>
</dbReference>
<evidence type="ECO:0000256" key="2">
    <source>
        <dbReference type="ARBA" id="ARBA00022884"/>
    </source>
</evidence>
<reference evidence="5 6" key="1">
    <citation type="submission" date="2018-06" db="EMBL/GenBank/DDBJ databases">
        <authorList>
            <consortium name="Pathogen Informatics"/>
            <person name="Doyle S."/>
        </authorList>
    </citation>
    <scope>NUCLEOTIDE SEQUENCE [LARGE SCALE GENOMIC DNA]</scope>
    <source>
        <strain evidence="5 6">NCTC10764</strain>
    </source>
</reference>
<accession>A0A376JS09</accession>
<sequence length="36" mass="4071">METVAYADFARLEMRVGKIVEVKRHENAGQAVHRTG</sequence>
<evidence type="ECO:0000313" key="5">
    <source>
        <dbReference type="EMBL" id="STE73356.1"/>
    </source>
</evidence>
<organism evidence="5 6">
    <name type="scientific">Escherichia coli</name>
    <dbReference type="NCBI Taxonomy" id="562"/>
    <lineage>
        <taxon>Bacteria</taxon>
        <taxon>Pseudomonadati</taxon>
        <taxon>Pseudomonadota</taxon>
        <taxon>Gammaproteobacteria</taxon>
        <taxon>Enterobacterales</taxon>
        <taxon>Enterobacteriaceae</taxon>
        <taxon>Escherichia</taxon>
    </lineage>
</organism>
<proteinExistence type="predicted"/>
<evidence type="ECO:0000259" key="4">
    <source>
        <dbReference type="PROSITE" id="PS50886"/>
    </source>
</evidence>
<evidence type="ECO:0000256" key="1">
    <source>
        <dbReference type="ARBA" id="ARBA00022555"/>
    </source>
</evidence>
<dbReference type="AlphaFoldDB" id="A0A376JS09"/>
<dbReference type="Gene3D" id="2.40.50.140">
    <property type="entry name" value="Nucleic acid-binding proteins"/>
    <property type="match status" value="1"/>
</dbReference>
<evidence type="ECO:0000313" key="6">
    <source>
        <dbReference type="Proteomes" id="UP000255201"/>
    </source>
</evidence>
<evidence type="ECO:0000256" key="3">
    <source>
        <dbReference type="PROSITE-ProRule" id="PRU00209"/>
    </source>
</evidence>
<dbReference type="InterPro" id="IPR002547">
    <property type="entry name" value="tRNA-bd_dom"/>
</dbReference>
<keyword evidence="2 3" id="KW-0694">RNA-binding</keyword>
<feature type="domain" description="TRNA-binding" evidence="4">
    <location>
        <begin position="8"/>
        <end position="36"/>
    </location>
</feature>
<keyword evidence="1 3" id="KW-0820">tRNA-binding</keyword>
<dbReference type="InterPro" id="IPR012340">
    <property type="entry name" value="NA-bd_OB-fold"/>
</dbReference>
<protein>
    <submittedName>
        <fullName evidence="5">Putative tRNA-binding protein</fullName>
    </submittedName>
</protein>